<name>A0ACD1AI07_9FIRM</name>
<accession>A0ACD1AI07</accession>
<evidence type="ECO:0000313" key="2">
    <source>
        <dbReference type="Proteomes" id="UP000594014"/>
    </source>
</evidence>
<proteinExistence type="predicted"/>
<keyword evidence="2" id="KW-1185">Reference proteome</keyword>
<organism evidence="1 2">
    <name type="scientific">Anoxybacterium hadale</name>
    <dbReference type="NCBI Taxonomy" id="3408580"/>
    <lineage>
        <taxon>Bacteria</taxon>
        <taxon>Bacillati</taxon>
        <taxon>Bacillota</taxon>
        <taxon>Clostridia</taxon>
        <taxon>Peptostreptococcales</taxon>
        <taxon>Anaerovoracaceae</taxon>
        <taxon>Anoxybacterium</taxon>
    </lineage>
</organism>
<dbReference type="EMBL" id="CP042469">
    <property type="protein sequence ID" value="QOX65889.1"/>
    <property type="molecule type" value="Genomic_DNA"/>
</dbReference>
<protein>
    <submittedName>
        <fullName evidence="1">Cobalamin biosynthesis protein CbiD</fullName>
    </submittedName>
</protein>
<gene>
    <name evidence="1" type="primary">cbiD</name>
    <name evidence="1" type="ORF">FRZ06_09645</name>
</gene>
<reference evidence="1" key="1">
    <citation type="submission" date="2019-08" db="EMBL/GenBank/DDBJ databases">
        <title>Genome sequence of Clostridiales bacterium MT110.</title>
        <authorList>
            <person name="Cao J."/>
        </authorList>
    </citation>
    <scope>NUCLEOTIDE SEQUENCE</scope>
    <source>
        <strain evidence="1">MT110</strain>
    </source>
</reference>
<dbReference type="Proteomes" id="UP000594014">
    <property type="component" value="Chromosome"/>
</dbReference>
<evidence type="ECO:0000313" key="1">
    <source>
        <dbReference type="EMBL" id="QOX65889.1"/>
    </source>
</evidence>
<sequence>MKDNKKLRCGYTTGSCAAAAAQRAAALLLGASLHDHEDIVLVTPKGVTLQLKPELTELGEKWASCSIQKDAGDDPDITNGILVCARVSKLADEDQTVKATGSNTGNEASAKSRIVITGGDGVGRVTKPGLACSIGEAAINPVPKAMILEQVKAVCDELDYAGSLLVEISVPQGSEIAKRTYNPRLGIVGGISILGTSGIVEPMSEQALIDTIKTEMNVRKAEGAEYLVITPGNYGETFLKKYLGKEEIAAVKCSNFIGEALDYAEEMKFKGVLLTGHIGKLIKTSAGIMNTHSKYGDARMEILTAHAALAGAPPAVLKRLMECVTTEDAITVLDEAEMREITLASVLKKLDYHIKERVHHQMEIGAVIFSNFYGYLGETVDAAILKSMVSQNDKFCMKTRGMRDK</sequence>